<dbReference type="SUPFAM" id="SSF89447">
    <property type="entry name" value="AbrB/MazE/MraZ-like"/>
    <property type="match status" value="1"/>
</dbReference>
<dbReference type="PROSITE" id="PS50943">
    <property type="entry name" value="HTH_CROC1"/>
    <property type="match status" value="1"/>
</dbReference>
<evidence type="ECO:0000313" key="4">
    <source>
        <dbReference type="Proteomes" id="UP000480151"/>
    </source>
</evidence>
<evidence type="ECO:0000256" key="1">
    <source>
        <dbReference type="ARBA" id="ARBA00023125"/>
    </source>
</evidence>
<dbReference type="InterPro" id="IPR010982">
    <property type="entry name" value="Lambda_DNA-bd_dom_sf"/>
</dbReference>
<dbReference type="InterPro" id="IPR037914">
    <property type="entry name" value="SpoVT-AbrB_sf"/>
</dbReference>
<dbReference type="Pfam" id="PF01381">
    <property type="entry name" value="HTH_3"/>
    <property type="match status" value="1"/>
</dbReference>
<comment type="caution">
    <text evidence="3">The sequence shown here is derived from an EMBL/GenBank/DDBJ whole genome shotgun (WGS) entry which is preliminary data.</text>
</comment>
<evidence type="ECO:0000313" key="3">
    <source>
        <dbReference type="EMBL" id="NGM83892.1"/>
    </source>
</evidence>
<dbReference type="EMBL" id="JAAKGU010000007">
    <property type="protein sequence ID" value="NGM83892.1"/>
    <property type="molecule type" value="Genomic_DNA"/>
</dbReference>
<dbReference type="SUPFAM" id="SSF47413">
    <property type="entry name" value="lambda repressor-like DNA-binding domains"/>
    <property type="match status" value="1"/>
</dbReference>
<feature type="domain" description="HTH cro/C1-type" evidence="2">
    <location>
        <begin position="6"/>
        <end position="60"/>
    </location>
</feature>
<dbReference type="GO" id="GO:0003677">
    <property type="term" value="F:DNA binding"/>
    <property type="evidence" value="ECO:0007669"/>
    <property type="project" value="UniProtKB-KW"/>
</dbReference>
<dbReference type="Gene3D" id="2.10.260.10">
    <property type="match status" value="1"/>
</dbReference>
<dbReference type="PANTHER" id="PTHR46558">
    <property type="entry name" value="TRACRIPTIONAL REGULATORY PROTEIN-RELATED-RELATED"/>
    <property type="match status" value="1"/>
</dbReference>
<accession>A0A6M1PNV2</accession>
<protein>
    <submittedName>
        <fullName evidence="3">Helix-turn-helix domain-containing protein</fullName>
    </submittedName>
</protein>
<dbReference type="Pfam" id="PF04014">
    <property type="entry name" value="MazE_antitoxin"/>
    <property type="match status" value="1"/>
</dbReference>
<evidence type="ECO:0000259" key="2">
    <source>
        <dbReference type="PROSITE" id="PS50943"/>
    </source>
</evidence>
<keyword evidence="4" id="KW-1185">Reference proteome</keyword>
<dbReference type="SMART" id="SM00966">
    <property type="entry name" value="SpoVT_AbrB"/>
    <property type="match status" value="1"/>
</dbReference>
<proteinExistence type="predicted"/>
<organism evidence="3 4">
    <name type="scientific">Paenibacillus apii</name>
    <dbReference type="NCBI Taxonomy" id="1850370"/>
    <lineage>
        <taxon>Bacteria</taxon>
        <taxon>Bacillati</taxon>
        <taxon>Bacillota</taxon>
        <taxon>Bacilli</taxon>
        <taxon>Bacillales</taxon>
        <taxon>Paenibacillaceae</taxon>
        <taxon>Paenibacillus</taxon>
    </lineage>
</organism>
<dbReference type="CDD" id="cd00093">
    <property type="entry name" value="HTH_XRE"/>
    <property type="match status" value="1"/>
</dbReference>
<sequence length="146" mass="16292">MINTNLKKLRQSHKYTQEDVADRIGVSRQAVAKWENGETVPDINKCLALAELYDVTLDDLVKHSEAKEGIAIQPKGKHMFGFVKVGERGQIVIPKGAREIFNISAGDSLMVLGDEDQGIALLKQDRLMHFIENVFIAKESVDEEGE</sequence>
<dbReference type="Gene3D" id="1.10.260.40">
    <property type="entry name" value="lambda repressor-like DNA-binding domains"/>
    <property type="match status" value="1"/>
</dbReference>
<dbReference type="SMART" id="SM00530">
    <property type="entry name" value="HTH_XRE"/>
    <property type="match status" value="1"/>
</dbReference>
<dbReference type="PANTHER" id="PTHR46558:SF11">
    <property type="entry name" value="HTH-TYPE TRANSCRIPTIONAL REGULATOR XRE"/>
    <property type="match status" value="1"/>
</dbReference>
<dbReference type="NCBIfam" id="TIGR01439">
    <property type="entry name" value="lp_hng_hel_AbrB"/>
    <property type="match status" value="1"/>
</dbReference>
<name>A0A6M1PNV2_9BACL</name>
<keyword evidence="1" id="KW-0238">DNA-binding</keyword>
<reference evidence="3 4" key="1">
    <citation type="submission" date="2020-02" db="EMBL/GenBank/DDBJ databases">
        <authorList>
            <person name="Gao J."/>
            <person name="Sun J."/>
        </authorList>
    </citation>
    <scope>NUCLEOTIDE SEQUENCE [LARGE SCALE GENOMIC DNA]</scope>
    <source>
        <strain evidence="3 4">7124</strain>
    </source>
</reference>
<dbReference type="AlphaFoldDB" id="A0A6M1PNV2"/>
<dbReference type="RefSeq" id="WP_165099895.1">
    <property type="nucleotide sequence ID" value="NZ_JAAKGU010000007.1"/>
</dbReference>
<dbReference type="InterPro" id="IPR007159">
    <property type="entry name" value="SpoVT-AbrB_dom"/>
</dbReference>
<gene>
    <name evidence="3" type="ORF">G5B47_15850</name>
</gene>
<dbReference type="InterPro" id="IPR001387">
    <property type="entry name" value="Cro/C1-type_HTH"/>
</dbReference>
<dbReference type="Proteomes" id="UP000480151">
    <property type="component" value="Unassembled WGS sequence"/>
</dbReference>